<evidence type="ECO:0000313" key="1">
    <source>
        <dbReference type="EMBL" id="RDX43663.1"/>
    </source>
</evidence>
<dbReference type="AlphaFoldDB" id="A0A371CTP9"/>
<dbReference type="Proteomes" id="UP000256964">
    <property type="component" value="Unassembled WGS sequence"/>
</dbReference>
<proteinExistence type="predicted"/>
<organism evidence="1 2">
    <name type="scientific">Lentinus brumalis</name>
    <dbReference type="NCBI Taxonomy" id="2498619"/>
    <lineage>
        <taxon>Eukaryota</taxon>
        <taxon>Fungi</taxon>
        <taxon>Dikarya</taxon>
        <taxon>Basidiomycota</taxon>
        <taxon>Agaricomycotina</taxon>
        <taxon>Agaricomycetes</taxon>
        <taxon>Polyporales</taxon>
        <taxon>Polyporaceae</taxon>
        <taxon>Lentinus</taxon>
    </lineage>
</organism>
<accession>A0A371CTP9</accession>
<evidence type="ECO:0008006" key="3">
    <source>
        <dbReference type="Google" id="ProtNLM"/>
    </source>
</evidence>
<protein>
    <recommendedName>
        <fullName evidence="3">F-box domain-containing protein</fullName>
    </recommendedName>
</protein>
<evidence type="ECO:0000313" key="2">
    <source>
        <dbReference type="Proteomes" id="UP000256964"/>
    </source>
</evidence>
<dbReference type="OrthoDB" id="2755939at2759"/>
<name>A0A371CTP9_9APHY</name>
<reference evidence="1 2" key="1">
    <citation type="journal article" date="2018" name="Biotechnol. Biofuels">
        <title>Integrative visual omics of the white-rot fungus Polyporus brumalis exposes the biotechnological potential of its oxidative enzymes for delignifying raw plant biomass.</title>
        <authorList>
            <person name="Miyauchi S."/>
            <person name="Rancon A."/>
            <person name="Drula E."/>
            <person name="Hage H."/>
            <person name="Chaduli D."/>
            <person name="Favel A."/>
            <person name="Grisel S."/>
            <person name="Henrissat B."/>
            <person name="Herpoel-Gimbert I."/>
            <person name="Ruiz-Duenas F.J."/>
            <person name="Chevret D."/>
            <person name="Hainaut M."/>
            <person name="Lin J."/>
            <person name="Wang M."/>
            <person name="Pangilinan J."/>
            <person name="Lipzen A."/>
            <person name="Lesage-Meessen L."/>
            <person name="Navarro D."/>
            <person name="Riley R."/>
            <person name="Grigoriev I.V."/>
            <person name="Zhou S."/>
            <person name="Raouche S."/>
            <person name="Rosso M.N."/>
        </authorList>
    </citation>
    <scope>NUCLEOTIDE SEQUENCE [LARGE SCALE GENOMIC DNA]</scope>
    <source>
        <strain evidence="1 2">BRFM 1820</strain>
    </source>
</reference>
<feature type="non-terminal residue" evidence="1">
    <location>
        <position position="56"/>
    </location>
</feature>
<sequence>MHSHVKLERGTRLPPEIEGLVISQLRDDKPALAACSVVSEPWLQQSRTFLFESVVV</sequence>
<gene>
    <name evidence="1" type="ORF">OH76DRAFT_1360972</name>
</gene>
<keyword evidence="2" id="KW-1185">Reference proteome</keyword>
<dbReference type="EMBL" id="KZ857461">
    <property type="protein sequence ID" value="RDX43663.1"/>
    <property type="molecule type" value="Genomic_DNA"/>
</dbReference>